<evidence type="ECO:0000256" key="2">
    <source>
        <dbReference type="ARBA" id="ARBA00005466"/>
    </source>
</evidence>
<reference evidence="9" key="1">
    <citation type="submission" date="2024-10" db="EMBL/GenBank/DDBJ databases">
        <authorList>
            <person name="Ryan C."/>
        </authorList>
    </citation>
    <scope>NUCLEOTIDE SEQUENCE [LARGE SCALE GENOMIC DNA]</scope>
</reference>
<dbReference type="InterPro" id="IPR016167">
    <property type="entry name" value="FAD-bd_PCMH_sub1"/>
</dbReference>
<evidence type="ECO:0000313" key="9">
    <source>
        <dbReference type="EMBL" id="CAL5013656.1"/>
    </source>
</evidence>
<feature type="chain" id="PRO_5044880154" description="FAD-binding PCMH-type domain-containing protein" evidence="7">
    <location>
        <begin position="23"/>
        <end position="520"/>
    </location>
</feature>
<evidence type="ECO:0000256" key="7">
    <source>
        <dbReference type="SAM" id="SignalP"/>
    </source>
</evidence>
<dbReference type="InterPro" id="IPR036318">
    <property type="entry name" value="FAD-bd_PCMH-like_sf"/>
</dbReference>
<evidence type="ECO:0000256" key="1">
    <source>
        <dbReference type="ARBA" id="ARBA00001974"/>
    </source>
</evidence>
<feature type="domain" description="FAD-binding PCMH-type" evidence="8">
    <location>
        <begin position="70"/>
        <end position="247"/>
    </location>
</feature>
<sequence>MERTTIISHLLVALCILSSTRAFTSASSDVHAFLGCLSATIPCNLVKTPGTNSYSELMSSVQNLRAVLPGTTRPVVIVAATEPAHVQATVVCGRRHSVRIRTRSGGHDYEGLSYASLDPHEHFAVLDLAKLRAINIDAPRSEAWVESGATIGELYYAAATANQTFGFPAGYCLTVGVGGHLSGGGFGALSRKYGLSADNVLDAVVVDAEGRLLNRTTMGKDLFWAIRGGGGESFGVVLSWKVRLVPVPETVTVFSIRRSRNQSAVDLISKWQLVAPVLPRDIYLHVFVQNQQADFIALFLGRCGRLIDTMRRYFPELGMTQQDCQEMSWMKSTVFFAFNMANLPVEVLLNRTNADYFLKVKSDHVQEPLPRHAWESIWSKWFEKPEAALVMLDPYGGVMGRISPSATPFPHRNYMYQLSSWSENGTAALEKRLSWVRGVYKDLTPYVSKNPRAVYVNYRDLDLGTNVLEGNVTSYEKARVWGEKYFKGNFKRLAAVKSKVDPKDFFRNEQSISPLPAAKG</sequence>
<keyword evidence="4 7" id="KW-0732">Signal</keyword>
<dbReference type="Gene3D" id="3.40.462.20">
    <property type="match status" value="1"/>
</dbReference>
<dbReference type="Pfam" id="PF01565">
    <property type="entry name" value="FAD_binding_4"/>
    <property type="match status" value="1"/>
</dbReference>
<evidence type="ECO:0000313" key="10">
    <source>
        <dbReference type="Proteomes" id="UP001497457"/>
    </source>
</evidence>
<dbReference type="Gene3D" id="3.30.465.10">
    <property type="match status" value="1"/>
</dbReference>
<dbReference type="Pfam" id="PF08031">
    <property type="entry name" value="BBE"/>
    <property type="match status" value="1"/>
</dbReference>
<dbReference type="AlphaFoldDB" id="A0ABC9C2Y3"/>
<proteinExistence type="inferred from homology"/>
<comment type="cofactor">
    <cofactor evidence="1">
        <name>FAD</name>
        <dbReference type="ChEBI" id="CHEBI:57692"/>
    </cofactor>
</comment>
<evidence type="ECO:0000259" key="8">
    <source>
        <dbReference type="PROSITE" id="PS51387"/>
    </source>
</evidence>
<gene>
    <name evidence="9" type="ORF">URODEC1_LOCUS71522</name>
</gene>
<evidence type="ECO:0000256" key="6">
    <source>
        <dbReference type="ARBA" id="ARBA00023180"/>
    </source>
</evidence>
<keyword evidence="3" id="KW-0285">Flavoprotein</keyword>
<dbReference type="Proteomes" id="UP001497457">
    <property type="component" value="Chromosome 28b"/>
</dbReference>
<evidence type="ECO:0000256" key="4">
    <source>
        <dbReference type="ARBA" id="ARBA00022729"/>
    </source>
</evidence>
<evidence type="ECO:0000256" key="3">
    <source>
        <dbReference type="ARBA" id="ARBA00022630"/>
    </source>
</evidence>
<dbReference type="InterPro" id="IPR006094">
    <property type="entry name" value="Oxid_FAD_bind_N"/>
</dbReference>
<dbReference type="SUPFAM" id="SSF56176">
    <property type="entry name" value="FAD-binding/transporter-associated domain-like"/>
    <property type="match status" value="1"/>
</dbReference>
<accession>A0ABC9C2Y3</accession>
<protein>
    <recommendedName>
        <fullName evidence="8">FAD-binding PCMH-type domain-containing protein</fullName>
    </recommendedName>
</protein>
<keyword evidence="10" id="KW-1185">Reference proteome</keyword>
<dbReference type="PROSITE" id="PS51387">
    <property type="entry name" value="FAD_PCMH"/>
    <property type="match status" value="1"/>
</dbReference>
<evidence type="ECO:0000256" key="5">
    <source>
        <dbReference type="ARBA" id="ARBA00022827"/>
    </source>
</evidence>
<keyword evidence="6" id="KW-0325">Glycoprotein</keyword>
<feature type="signal peptide" evidence="7">
    <location>
        <begin position="1"/>
        <end position="22"/>
    </location>
</feature>
<keyword evidence="5" id="KW-0274">FAD</keyword>
<dbReference type="InterPro" id="IPR012951">
    <property type="entry name" value="BBE"/>
</dbReference>
<name>A0ABC9C2Y3_9POAL</name>
<dbReference type="InterPro" id="IPR016166">
    <property type="entry name" value="FAD-bd_PCMH"/>
</dbReference>
<dbReference type="InterPro" id="IPR016169">
    <property type="entry name" value="FAD-bd_PCMH_sub2"/>
</dbReference>
<dbReference type="GO" id="GO:0016491">
    <property type="term" value="F:oxidoreductase activity"/>
    <property type="evidence" value="ECO:0007669"/>
    <property type="project" value="UniProtKB-ARBA"/>
</dbReference>
<comment type="similarity">
    <text evidence="2">Belongs to the oxygen-dependent FAD-linked oxidoreductase family.</text>
</comment>
<dbReference type="Gene3D" id="3.30.43.10">
    <property type="entry name" value="Uridine Diphospho-n-acetylenolpyruvylglucosamine Reductase, domain 2"/>
    <property type="match status" value="1"/>
</dbReference>
<dbReference type="PANTHER" id="PTHR32448">
    <property type="entry name" value="OS08G0158400 PROTEIN"/>
    <property type="match status" value="1"/>
</dbReference>
<organism evidence="9 10">
    <name type="scientific">Urochloa decumbens</name>
    <dbReference type="NCBI Taxonomy" id="240449"/>
    <lineage>
        <taxon>Eukaryota</taxon>
        <taxon>Viridiplantae</taxon>
        <taxon>Streptophyta</taxon>
        <taxon>Embryophyta</taxon>
        <taxon>Tracheophyta</taxon>
        <taxon>Spermatophyta</taxon>
        <taxon>Magnoliopsida</taxon>
        <taxon>Liliopsida</taxon>
        <taxon>Poales</taxon>
        <taxon>Poaceae</taxon>
        <taxon>PACMAD clade</taxon>
        <taxon>Panicoideae</taxon>
        <taxon>Panicodae</taxon>
        <taxon>Paniceae</taxon>
        <taxon>Melinidinae</taxon>
        <taxon>Urochloa</taxon>
    </lineage>
</organism>
<dbReference type="EMBL" id="OZ075138">
    <property type="protein sequence ID" value="CAL5013656.1"/>
    <property type="molecule type" value="Genomic_DNA"/>
</dbReference>